<dbReference type="PANTHER" id="PTHR46920">
    <property type="match status" value="1"/>
</dbReference>
<organism evidence="6 7">
    <name type="scientific">Massariosphaeria phaeospora</name>
    <dbReference type="NCBI Taxonomy" id="100035"/>
    <lineage>
        <taxon>Eukaryota</taxon>
        <taxon>Fungi</taxon>
        <taxon>Dikarya</taxon>
        <taxon>Ascomycota</taxon>
        <taxon>Pezizomycotina</taxon>
        <taxon>Dothideomycetes</taxon>
        <taxon>Pleosporomycetidae</taxon>
        <taxon>Pleosporales</taxon>
        <taxon>Pleosporales incertae sedis</taxon>
        <taxon>Massariosphaeria</taxon>
    </lineage>
</organism>
<feature type="domain" description="MYND-type" evidence="5">
    <location>
        <begin position="33"/>
        <end position="72"/>
    </location>
</feature>
<dbReference type="InterPro" id="IPR002893">
    <property type="entry name" value="Znf_MYND"/>
</dbReference>
<dbReference type="Pfam" id="PF01753">
    <property type="entry name" value="zf-MYND"/>
    <property type="match status" value="1"/>
</dbReference>
<dbReference type="PROSITE" id="PS01360">
    <property type="entry name" value="ZF_MYND_1"/>
    <property type="match status" value="1"/>
</dbReference>
<keyword evidence="7" id="KW-1185">Reference proteome</keyword>
<dbReference type="Pfam" id="PF20179">
    <property type="entry name" value="MSS51_C"/>
    <property type="match status" value="1"/>
</dbReference>
<proteinExistence type="predicted"/>
<comment type="caution">
    <text evidence="6">The sequence shown here is derived from an EMBL/GenBank/DDBJ whole genome shotgun (WGS) entry which is preliminary data.</text>
</comment>
<dbReference type="EMBL" id="JAADJZ010000019">
    <property type="protein sequence ID" value="KAF2868462.1"/>
    <property type="molecule type" value="Genomic_DNA"/>
</dbReference>
<dbReference type="SUPFAM" id="SSF144232">
    <property type="entry name" value="HIT/MYND zinc finger-like"/>
    <property type="match status" value="1"/>
</dbReference>
<dbReference type="Gene3D" id="6.10.140.2220">
    <property type="match status" value="1"/>
</dbReference>
<dbReference type="InterPro" id="IPR046824">
    <property type="entry name" value="Mss51-like_C"/>
</dbReference>
<dbReference type="PANTHER" id="PTHR46920:SF1">
    <property type="entry name" value="PROTEIN MSS51 HOMOLOG, MITOCHONDRIAL-RELATED"/>
    <property type="match status" value="1"/>
</dbReference>
<dbReference type="PROSITE" id="PS50865">
    <property type="entry name" value="ZF_MYND_2"/>
    <property type="match status" value="1"/>
</dbReference>
<evidence type="ECO:0000313" key="6">
    <source>
        <dbReference type="EMBL" id="KAF2868462.1"/>
    </source>
</evidence>
<gene>
    <name evidence="6" type="ORF">BDV95DRAFT_579897</name>
</gene>
<keyword evidence="1" id="KW-0479">Metal-binding</keyword>
<evidence type="ECO:0000259" key="5">
    <source>
        <dbReference type="PROSITE" id="PS50865"/>
    </source>
</evidence>
<keyword evidence="3" id="KW-0862">Zinc</keyword>
<dbReference type="Proteomes" id="UP000481861">
    <property type="component" value="Unassembled WGS sequence"/>
</dbReference>
<evidence type="ECO:0000256" key="2">
    <source>
        <dbReference type="ARBA" id="ARBA00022771"/>
    </source>
</evidence>
<evidence type="ECO:0000313" key="7">
    <source>
        <dbReference type="Proteomes" id="UP000481861"/>
    </source>
</evidence>
<dbReference type="OrthoDB" id="432970at2759"/>
<evidence type="ECO:0000256" key="1">
    <source>
        <dbReference type="ARBA" id="ARBA00022723"/>
    </source>
</evidence>
<dbReference type="AlphaFoldDB" id="A0A7C8MAU3"/>
<keyword evidence="2 4" id="KW-0863">Zinc-finger</keyword>
<accession>A0A7C8MAU3</accession>
<protein>
    <recommendedName>
        <fullName evidence="5">MYND-type domain-containing protein</fullName>
    </recommendedName>
</protein>
<name>A0A7C8MAU3_9PLEO</name>
<dbReference type="GO" id="GO:0008270">
    <property type="term" value="F:zinc ion binding"/>
    <property type="evidence" value="ECO:0007669"/>
    <property type="project" value="UniProtKB-KW"/>
</dbReference>
<dbReference type="InterPro" id="IPR052839">
    <property type="entry name" value="Mito_gene_expr_regulator"/>
</dbReference>
<sequence length="475" mass="53988">MPDKCRDRERIAAISGAGEVPSLPVSAIRGNLCFRCFSPSDDILKCSGCRRAYYCSKKCQKLDWSLMHKNHCKIFQTINEVEEQKYQASRTWAEYRAYLLYIVRVIRNAAPADEDLRYIVQAQAYCASCRRSAIHLSNRKTLLHRCEACRLVFSCADCSPTPEHSPSICDAYQNFARIENFRIAFFEETGKGAPVTCTQFPSPTRKFLKNCAGWYDYFVKISDKPQVKGKFKLDFNSIEDAITRNGTTIEKDEAERMFMFLLCATDNLTMPLTIISALEDISWDKPQLNVHIVGGTEREIVALGNFEEMLHLIPSLRGLHTTVIGPEIPGGFEGKGHYLPRQNVDCCPTCKADGRQRSISLYQGVYHDFMKASEYRKPDLAVLFNSGWVDGEDAKLHWEPTIVALVAAGVPALFTTYNEGEARNEQTRMKELGAKVLVEAEENKWKGLVPTPEFIDEEYGMWYNNAYRYIIQGSN</sequence>
<evidence type="ECO:0000256" key="4">
    <source>
        <dbReference type="PROSITE-ProRule" id="PRU00134"/>
    </source>
</evidence>
<reference evidence="6 7" key="1">
    <citation type="submission" date="2020-01" db="EMBL/GenBank/DDBJ databases">
        <authorList>
            <consortium name="DOE Joint Genome Institute"/>
            <person name="Haridas S."/>
            <person name="Albert R."/>
            <person name="Binder M."/>
            <person name="Bloem J."/>
            <person name="Labutti K."/>
            <person name="Salamov A."/>
            <person name="Andreopoulos B."/>
            <person name="Baker S.E."/>
            <person name="Barry K."/>
            <person name="Bills G."/>
            <person name="Bluhm B.H."/>
            <person name="Cannon C."/>
            <person name="Castanera R."/>
            <person name="Culley D.E."/>
            <person name="Daum C."/>
            <person name="Ezra D."/>
            <person name="Gonzalez J.B."/>
            <person name="Henrissat B."/>
            <person name="Kuo A."/>
            <person name="Liang C."/>
            <person name="Lipzen A."/>
            <person name="Lutzoni F."/>
            <person name="Magnuson J."/>
            <person name="Mondo S."/>
            <person name="Nolan M."/>
            <person name="Ohm R."/>
            <person name="Pangilinan J."/>
            <person name="Park H.-J.H."/>
            <person name="Ramirez L."/>
            <person name="Alfaro M."/>
            <person name="Sun H."/>
            <person name="Tritt A."/>
            <person name="Yoshinaga Y."/>
            <person name="Zwiers L.-H.L."/>
            <person name="Turgeon B.G."/>
            <person name="Goodwin S.B."/>
            <person name="Spatafora J.W."/>
            <person name="Crous P.W."/>
            <person name="Grigoriev I.V."/>
        </authorList>
    </citation>
    <scope>NUCLEOTIDE SEQUENCE [LARGE SCALE GENOMIC DNA]</scope>
    <source>
        <strain evidence="6 7">CBS 611.86</strain>
    </source>
</reference>
<evidence type="ECO:0000256" key="3">
    <source>
        <dbReference type="ARBA" id="ARBA00022833"/>
    </source>
</evidence>